<feature type="domain" description="PAN2-PAN3 deadenylation complex catalytic subunit PAN2 N-terminal" evidence="1">
    <location>
        <begin position="15"/>
        <end position="90"/>
    </location>
</feature>
<evidence type="ECO:0000313" key="2">
    <source>
        <dbReference type="EMBL" id="KAG0276121.1"/>
    </source>
</evidence>
<dbReference type="InterPro" id="IPR050785">
    <property type="entry name" value="PAN2-PAN3_catalytic_subunit"/>
</dbReference>
<dbReference type="InterPro" id="IPR015943">
    <property type="entry name" value="WD40/YVTN_repeat-like_dom_sf"/>
</dbReference>
<dbReference type="PANTHER" id="PTHR15728">
    <property type="entry name" value="DEADENYLATION COMPLEX CATALYTIC SUBUNIT PAN2"/>
    <property type="match status" value="1"/>
</dbReference>
<dbReference type="AlphaFoldDB" id="A0AAD4DEQ0"/>
<dbReference type="InterPro" id="IPR048841">
    <property type="entry name" value="PAN2_N"/>
</dbReference>
<gene>
    <name evidence="2" type="primary">PAN2_2</name>
    <name evidence="2" type="ORF">BGZ95_007981</name>
</gene>
<dbReference type="SUPFAM" id="SSF50978">
    <property type="entry name" value="WD40 repeat-like"/>
    <property type="match status" value="1"/>
</dbReference>
<evidence type="ECO:0000313" key="3">
    <source>
        <dbReference type="Proteomes" id="UP001194580"/>
    </source>
</evidence>
<organism evidence="2 3">
    <name type="scientific">Linnemannia exigua</name>
    <dbReference type="NCBI Taxonomy" id="604196"/>
    <lineage>
        <taxon>Eukaryota</taxon>
        <taxon>Fungi</taxon>
        <taxon>Fungi incertae sedis</taxon>
        <taxon>Mucoromycota</taxon>
        <taxon>Mortierellomycotina</taxon>
        <taxon>Mortierellomycetes</taxon>
        <taxon>Mortierellales</taxon>
        <taxon>Mortierellaceae</taxon>
        <taxon>Linnemannia</taxon>
    </lineage>
</organism>
<dbReference type="GO" id="GO:0004535">
    <property type="term" value="F:poly(A)-specific ribonuclease activity"/>
    <property type="evidence" value="ECO:0007669"/>
    <property type="project" value="TreeGrafter"/>
</dbReference>
<dbReference type="PANTHER" id="PTHR15728:SF0">
    <property type="entry name" value="PAN2-PAN3 DEADENYLATION COMPLEX CATALYTIC SUBUNIT PAN2"/>
    <property type="match status" value="1"/>
</dbReference>
<dbReference type="GO" id="GO:0000932">
    <property type="term" value="C:P-body"/>
    <property type="evidence" value="ECO:0007669"/>
    <property type="project" value="TreeGrafter"/>
</dbReference>
<accession>A0AAD4DEQ0</accession>
<dbReference type="InterPro" id="IPR036322">
    <property type="entry name" value="WD40_repeat_dom_sf"/>
</dbReference>
<dbReference type="Pfam" id="PF20770">
    <property type="entry name" value="PAN2_N"/>
    <property type="match status" value="1"/>
</dbReference>
<proteinExistence type="predicted"/>
<evidence type="ECO:0000259" key="1">
    <source>
        <dbReference type="Pfam" id="PF20770"/>
    </source>
</evidence>
<dbReference type="Proteomes" id="UP001194580">
    <property type="component" value="Unassembled WGS sequence"/>
</dbReference>
<dbReference type="Gene3D" id="2.130.10.10">
    <property type="entry name" value="YVTN repeat-like/Quinoprotein amine dehydrogenase"/>
    <property type="match status" value="1"/>
</dbReference>
<dbReference type="EMBL" id="JAAAIL010000401">
    <property type="protein sequence ID" value="KAG0276121.1"/>
    <property type="molecule type" value="Genomic_DNA"/>
</dbReference>
<name>A0AAD4DEQ0_9FUNG</name>
<dbReference type="GO" id="GO:0000289">
    <property type="term" value="P:nuclear-transcribed mRNA poly(A) tail shortening"/>
    <property type="evidence" value="ECO:0007669"/>
    <property type="project" value="TreeGrafter"/>
</dbReference>
<reference evidence="2" key="1">
    <citation type="journal article" date="2020" name="Fungal Divers.">
        <title>Resolving the Mortierellaceae phylogeny through synthesis of multi-gene phylogenetics and phylogenomics.</title>
        <authorList>
            <person name="Vandepol N."/>
            <person name="Liber J."/>
            <person name="Desiro A."/>
            <person name="Na H."/>
            <person name="Kennedy M."/>
            <person name="Barry K."/>
            <person name="Grigoriev I.V."/>
            <person name="Miller A.N."/>
            <person name="O'Donnell K."/>
            <person name="Stajich J.E."/>
            <person name="Bonito G."/>
        </authorList>
    </citation>
    <scope>NUCLEOTIDE SEQUENCE</scope>
    <source>
        <strain evidence="2">NRRL 28262</strain>
    </source>
</reference>
<sequence>MAETPFRPLNVIAGADPAMPVTSVKFDPHHELVWSANENGYISSYYGAGLQRYSSFKAHKGPVRQMMVLDRGIVSIGKDSIHLSNRRGLASWNLRQVV</sequence>
<keyword evidence="3" id="KW-1185">Reference proteome</keyword>
<dbReference type="GO" id="GO:0031251">
    <property type="term" value="C:PAN complex"/>
    <property type="evidence" value="ECO:0007669"/>
    <property type="project" value="TreeGrafter"/>
</dbReference>
<comment type="caution">
    <text evidence="2">The sequence shown here is derived from an EMBL/GenBank/DDBJ whole genome shotgun (WGS) entry which is preliminary data.</text>
</comment>
<protein>
    <submittedName>
        <fullName evidence="2">Poly(A)-specific ribonuclease</fullName>
    </submittedName>
</protein>